<accession>A0A511JKB4</accession>
<comment type="caution">
    <text evidence="1">The sequence shown here is derived from an EMBL/GenBank/DDBJ whole genome shotgun (WGS) entry which is preliminary data.</text>
</comment>
<evidence type="ECO:0000313" key="1">
    <source>
        <dbReference type="EMBL" id="GEL98451.1"/>
    </source>
</evidence>
<keyword evidence="2" id="KW-1185">Reference proteome</keyword>
<reference evidence="1 2" key="1">
    <citation type="submission" date="2019-07" db="EMBL/GenBank/DDBJ databases">
        <title>Whole genome shotgun sequence of Cellulomonas terrae NBRC 100819.</title>
        <authorList>
            <person name="Hosoyama A."/>
            <person name="Uohara A."/>
            <person name="Ohji S."/>
            <person name="Ichikawa N."/>
        </authorList>
    </citation>
    <scope>NUCLEOTIDE SEQUENCE [LARGE SCALE GENOMIC DNA]</scope>
    <source>
        <strain evidence="1 2">NBRC 100819</strain>
    </source>
</reference>
<protein>
    <recommendedName>
        <fullName evidence="3">DUF1990 domain-containing protein</fullName>
    </recommendedName>
</protein>
<dbReference type="Proteomes" id="UP000321049">
    <property type="component" value="Unassembled WGS sequence"/>
</dbReference>
<dbReference type="AlphaFoldDB" id="A0A511JKB4"/>
<organism evidence="1 2">
    <name type="scientific">Cellulomonas terrae</name>
    <dbReference type="NCBI Taxonomy" id="311234"/>
    <lineage>
        <taxon>Bacteria</taxon>
        <taxon>Bacillati</taxon>
        <taxon>Actinomycetota</taxon>
        <taxon>Actinomycetes</taxon>
        <taxon>Micrococcales</taxon>
        <taxon>Cellulomonadaceae</taxon>
        <taxon>Cellulomonas</taxon>
    </lineage>
</organism>
<proteinExistence type="predicted"/>
<name>A0A511JKB4_9CELL</name>
<gene>
    <name evidence="1" type="ORF">CTE05_19980</name>
</gene>
<dbReference type="EMBL" id="BJWH01000009">
    <property type="protein sequence ID" value="GEL98451.1"/>
    <property type="molecule type" value="Genomic_DNA"/>
</dbReference>
<evidence type="ECO:0000313" key="2">
    <source>
        <dbReference type="Proteomes" id="UP000321049"/>
    </source>
</evidence>
<dbReference type="SUPFAM" id="SSF55961">
    <property type="entry name" value="Bet v1-like"/>
    <property type="match status" value="1"/>
</dbReference>
<evidence type="ECO:0008006" key="3">
    <source>
        <dbReference type="Google" id="ProtNLM"/>
    </source>
</evidence>
<dbReference type="OrthoDB" id="3255669at2"/>
<dbReference type="RefSeq" id="WP_146845978.1">
    <property type="nucleotide sequence ID" value="NZ_BJWH01000009.1"/>
</dbReference>
<sequence>MTIATTWGVTQAEQDRAYPCDDLLADPGDRLMRGVDVAAPADVAFRWVCQFRVAPYSYDLIDNPGRRSPRRPLPWCWDLEVGQTFSTIFTLESFVVGEHLTFRMAPGLSTRVYGDIVLTYAVIPVGPERSRLVAVVRGTRPTSRAQAVRNRLLAWGDLVMMRKQLLTFAALAAREHAERSRAQSTV</sequence>